<dbReference type="Pfam" id="PF13858">
    <property type="entry name" value="DUF4199"/>
    <property type="match status" value="1"/>
</dbReference>
<evidence type="ECO:0000313" key="2">
    <source>
        <dbReference type="EMBL" id="GGK23312.1"/>
    </source>
</evidence>
<keyword evidence="1" id="KW-0812">Transmembrane</keyword>
<feature type="transmembrane region" description="Helical" evidence="1">
    <location>
        <begin position="7"/>
        <end position="28"/>
    </location>
</feature>
<reference evidence="2" key="1">
    <citation type="journal article" date="2014" name="Int. J. Syst. Evol. Microbiol.">
        <title>Complete genome sequence of Corynebacterium casei LMG S-19264T (=DSM 44701T), isolated from a smear-ripened cheese.</title>
        <authorList>
            <consortium name="US DOE Joint Genome Institute (JGI-PGF)"/>
            <person name="Walter F."/>
            <person name="Albersmeier A."/>
            <person name="Kalinowski J."/>
            <person name="Ruckert C."/>
        </authorList>
    </citation>
    <scope>NUCLEOTIDE SEQUENCE</scope>
    <source>
        <strain evidence="2">JCM 12862</strain>
    </source>
</reference>
<reference evidence="2" key="2">
    <citation type="submission" date="2020-09" db="EMBL/GenBank/DDBJ databases">
        <authorList>
            <person name="Sun Q."/>
            <person name="Ohkuma M."/>
        </authorList>
    </citation>
    <scope>NUCLEOTIDE SEQUENCE</scope>
    <source>
        <strain evidence="2">JCM 12862</strain>
    </source>
</reference>
<dbReference type="AlphaFoldDB" id="A0A8J3FGS7"/>
<dbReference type="InterPro" id="IPR025250">
    <property type="entry name" value="DUF4199"/>
</dbReference>
<keyword evidence="1" id="KW-0472">Membrane</keyword>
<feature type="transmembrane region" description="Helical" evidence="1">
    <location>
        <begin position="34"/>
        <end position="52"/>
    </location>
</feature>
<evidence type="ECO:0000256" key="1">
    <source>
        <dbReference type="SAM" id="Phobius"/>
    </source>
</evidence>
<accession>A0A8J3FGS7</accession>
<dbReference type="Proteomes" id="UP000612329">
    <property type="component" value="Unassembled WGS sequence"/>
</dbReference>
<keyword evidence="1" id="KW-1133">Transmembrane helix</keyword>
<feature type="transmembrane region" description="Helical" evidence="1">
    <location>
        <begin position="64"/>
        <end position="90"/>
    </location>
</feature>
<protein>
    <recommendedName>
        <fullName evidence="4">DUF4199 domain-containing protein</fullName>
    </recommendedName>
</protein>
<gene>
    <name evidence="2" type="ORF">GCM10007962_16890</name>
</gene>
<dbReference type="EMBL" id="BMNR01000003">
    <property type="protein sequence ID" value="GGK23312.1"/>
    <property type="molecule type" value="Genomic_DNA"/>
</dbReference>
<comment type="caution">
    <text evidence="2">The sequence shown here is derived from an EMBL/GenBank/DDBJ whole genome shotgun (WGS) entry which is preliminary data.</text>
</comment>
<evidence type="ECO:0000313" key="3">
    <source>
        <dbReference type="Proteomes" id="UP000612329"/>
    </source>
</evidence>
<keyword evidence="3" id="KW-1185">Reference proteome</keyword>
<dbReference type="RefSeq" id="WP_188651997.1">
    <property type="nucleotide sequence ID" value="NZ_BMNR01000003.1"/>
</dbReference>
<proteinExistence type="predicted"/>
<organism evidence="2 3">
    <name type="scientific">Yeosuana aromativorans</name>
    <dbReference type="NCBI Taxonomy" id="288019"/>
    <lineage>
        <taxon>Bacteria</taxon>
        <taxon>Pseudomonadati</taxon>
        <taxon>Bacteroidota</taxon>
        <taxon>Flavobacteriia</taxon>
        <taxon>Flavobacteriales</taxon>
        <taxon>Flavobacteriaceae</taxon>
        <taxon>Yeosuana</taxon>
    </lineage>
</organism>
<sequence>MKKIILPIRFGLVTSAVLIAYFLFLALFDKHINPVYSFVNAAITAFGIYEAIRIYKLEQGDAFTYTSGFSTGIVTGATATIVFTVFFLFYSTEINVDFLGQLLETMNGGFDINDGMVTFIVAIMGFATTVISTLTVMQFFKNSGNMPQKK</sequence>
<evidence type="ECO:0008006" key="4">
    <source>
        <dbReference type="Google" id="ProtNLM"/>
    </source>
</evidence>
<feature type="transmembrane region" description="Helical" evidence="1">
    <location>
        <begin position="116"/>
        <end position="140"/>
    </location>
</feature>
<name>A0A8J3FGS7_9FLAO</name>